<dbReference type="Proteomes" id="UP000799754">
    <property type="component" value="Unassembled WGS sequence"/>
</dbReference>
<accession>A0ACB6S997</accession>
<sequence length="90" mass="10219">MYRKGVETVEKSHFTSLYDPARRTAFTRRNIKSAWAASGLFPFNPQRVLEGIPKPAVEQPGLEVVRPCLQEEVLEYVAVSDGPYSVYLYP</sequence>
<evidence type="ECO:0000313" key="2">
    <source>
        <dbReference type="Proteomes" id="UP000799754"/>
    </source>
</evidence>
<proteinExistence type="predicted"/>
<reference evidence="1" key="1">
    <citation type="journal article" date="2020" name="Stud. Mycol.">
        <title>101 Dothideomycetes genomes: a test case for predicting lifestyles and emergence of pathogens.</title>
        <authorList>
            <person name="Haridas S."/>
            <person name="Albert R."/>
            <person name="Binder M."/>
            <person name="Bloem J."/>
            <person name="Labutti K."/>
            <person name="Salamov A."/>
            <person name="Andreopoulos B."/>
            <person name="Baker S."/>
            <person name="Barry K."/>
            <person name="Bills G."/>
            <person name="Bluhm B."/>
            <person name="Cannon C."/>
            <person name="Castanera R."/>
            <person name="Culley D."/>
            <person name="Daum C."/>
            <person name="Ezra D."/>
            <person name="Gonzalez J."/>
            <person name="Henrissat B."/>
            <person name="Kuo A."/>
            <person name="Liang C."/>
            <person name="Lipzen A."/>
            <person name="Lutzoni F."/>
            <person name="Magnuson J."/>
            <person name="Mondo S."/>
            <person name="Nolan M."/>
            <person name="Ohm R."/>
            <person name="Pangilinan J."/>
            <person name="Park H.-J."/>
            <person name="Ramirez L."/>
            <person name="Alfaro M."/>
            <person name="Sun H."/>
            <person name="Tritt A."/>
            <person name="Yoshinaga Y."/>
            <person name="Zwiers L.-H."/>
            <person name="Turgeon B."/>
            <person name="Goodwin S."/>
            <person name="Spatafora J."/>
            <person name="Crous P."/>
            <person name="Grigoriev I."/>
        </authorList>
    </citation>
    <scope>NUCLEOTIDE SEQUENCE</scope>
    <source>
        <strain evidence="1">CBS 525.71</strain>
    </source>
</reference>
<name>A0ACB6S997_9PLEO</name>
<dbReference type="EMBL" id="MU006707">
    <property type="protein sequence ID" value="KAF2630553.1"/>
    <property type="molecule type" value="Genomic_DNA"/>
</dbReference>
<organism evidence="1 2">
    <name type="scientific">Macroventuria anomochaeta</name>
    <dbReference type="NCBI Taxonomy" id="301207"/>
    <lineage>
        <taxon>Eukaryota</taxon>
        <taxon>Fungi</taxon>
        <taxon>Dikarya</taxon>
        <taxon>Ascomycota</taxon>
        <taxon>Pezizomycotina</taxon>
        <taxon>Dothideomycetes</taxon>
        <taxon>Pleosporomycetidae</taxon>
        <taxon>Pleosporales</taxon>
        <taxon>Pleosporineae</taxon>
        <taxon>Didymellaceae</taxon>
        <taxon>Macroventuria</taxon>
    </lineage>
</organism>
<evidence type="ECO:0000313" key="1">
    <source>
        <dbReference type="EMBL" id="KAF2630553.1"/>
    </source>
</evidence>
<comment type="caution">
    <text evidence="1">The sequence shown here is derived from an EMBL/GenBank/DDBJ whole genome shotgun (WGS) entry which is preliminary data.</text>
</comment>
<keyword evidence="2" id="KW-1185">Reference proteome</keyword>
<protein>
    <submittedName>
        <fullName evidence="1">Uncharacterized protein</fullName>
    </submittedName>
</protein>
<gene>
    <name evidence="1" type="ORF">BU25DRAFT_408460</name>
</gene>